<feature type="transmembrane region" description="Helical" evidence="3">
    <location>
        <begin position="1990"/>
        <end position="2009"/>
    </location>
</feature>
<feature type="region of interest" description="Disordered" evidence="2">
    <location>
        <begin position="1"/>
        <end position="78"/>
    </location>
</feature>
<keyword evidence="5" id="KW-1185">Reference proteome</keyword>
<feature type="region of interest" description="Disordered" evidence="2">
    <location>
        <begin position="1912"/>
        <end position="1944"/>
    </location>
</feature>
<evidence type="ECO:0000313" key="4">
    <source>
        <dbReference type="EMBL" id="KAI3436002.1"/>
    </source>
</evidence>
<evidence type="ECO:0000256" key="1">
    <source>
        <dbReference type="SAM" id="Coils"/>
    </source>
</evidence>
<feature type="coiled-coil region" evidence="1">
    <location>
        <begin position="608"/>
        <end position="921"/>
    </location>
</feature>
<feature type="coiled-coil region" evidence="1">
    <location>
        <begin position="513"/>
        <end position="554"/>
    </location>
</feature>
<dbReference type="Proteomes" id="UP001055712">
    <property type="component" value="Unassembled WGS sequence"/>
</dbReference>
<feature type="coiled-coil region" evidence="1">
    <location>
        <begin position="276"/>
        <end position="378"/>
    </location>
</feature>
<comment type="caution">
    <text evidence="4">The sequence shown here is derived from an EMBL/GenBank/DDBJ whole genome shotgun (WGS) entry which is preliminary data.</text>
</comment>
<feature type="coiled-coil region" evidence="1">
    <location>
        <begin position="1761"/>
        <end position="1906"/>
    </location>
</feature>
<dbReference type="OrthoDB" id="515617at2759"/>
<organism evidence="4 5">
    <name type="scientific">Chlorella vulgaris</name>
    <name type="common">Green alga</name>
    <dbReference type="NCBI Taxonomy" id="3077"/>
    <lineage>
        <taxon>Eukaryota</taxon>
        <taxon>Viridiplantae</taxon>
        <taxon>Chlorophyta</taxon>
        <taxon>core chlorophytes</taxon>
        <taxon>Trebouxiophyceae</taxon>
        <taxon>Chlorellales</taxon>
        <taxon>Chlorellaceae</taxon>
        <taxon>Chlorella clade</taxon>
        <taxon>Chlorella</taxon>
    </lineage>
</organism>
<feature type="coiled-coil region" evidence="1">
    <location>
        <begin position="83"/>
        <end position="157"/>
    </location>
</feature>
<keyword evidence="3" id="KW-1133">Transmembrane helix</keyword>
<dbReference type="Gene3D" id="1.10.287.1490">
    <property type="match status" value="2"/>
</dbReference>
<keyword evidence="3" id="KW-0472">Membrane</keyword>
<gene>
    <name evidence="4" type="ORF">D9Q98_002059</name>
</gene>
<keyword evidence="3" id="KW-0812">Transmembrane</keyword>
<feature type="coiled-coil region" evidence="1">
    <location>
        <begin position="407"/>
        <end position="473"/>
    </location>
</feature>
<feature type="coiled-coil region" evidence="1">
    <location>
        <begin position="1275"/>
        <end position="1372"/>
    </location>
</feature>
<dbReference type="PANTHER" id="PTHR18937">
    <property type="entry name" value="STRUCTURAL MAINTENANCE OF CHROMOSOMES SMC FAMILY MEMBER"/>
    <property type="match status" value="1"/>
</dbReference>
<dbReference type="Gene3D" id="6.10.250.1080">
    <property type="match status" value="1"/>
</dbReference>
<accession>A0A9D4TVT5</accession>
<protein>
    <submittedName>
        <fullName evidence="4">Uncharacterized protein</fullName>
    </submittedName>
</protein>
<evidence type="ECO:0000256" key="2">
    <source>
        <dbReference type="SAM" id="MobiDB-lite"/>
    </source>
</evidence>
<feature type="coiled-coil region" evidence="1">
    <location>
        <begin position="1660"/>
        <end position="1694"/>
    </location>
</feature>
<dbReference type="EMBL" id="SIDB01000002">
    <property type="protein sequence ID" value="KAI3436002.1"/>
    <property type="molecule type" value="Genomic_DNA"/>
</dbReference>
<sequence length="2013" mass="214634">MSRENSFSFRNRPGAASPPKTALMAANAAWEPDSPDDWSLKAHAASRIPKPAPATPGDAGISKGLFNTPLPTPSQAGMREETLKKIEQELDRKLQRESEALAKASAKADAAAVQKHESRVQELRSKLIRTQETYAKLVTAQTEYTQSARKVQQAERKLHEAAGDKASKRSGRMDATMLRSVKEELKTATEFMAAAASRVEQMEQVCDLLMDRLGELEHTEDVLRQERNALAQDLAQQQMLGRANEEALHDALNLAKQGTPEGNQAKKRLPEVFDSLRETEAALAAERKAAEGLKSDKAALQLRLDQQHAELVAEKERELSKALQEKSASIESLVRGIAKATEEAGRKSEEAQQFEAKLRQADEKGSLLKTELSSLQAEFAAACSAKAELVNEQAQLQKRLSIEANVRQQLKEDVLAKEAAAASLQAELAALRERSEGDLSLARSEAAAAELRCAEVQREREQLAEAGAALEAQLVQRDAAAAELSAMLAAVQADVGRLDALNAELQSAMDAKVAELAAQVASLTAEREALEREADQMSRNMEEMARRLHIHEDEFKAQAQAGTPRGEGAKIVARLAFNKIKELQSAMADSRQAAQASAASAASLELTIAELQKAVQERDAAVQAAEGKVAQAEAEAASEKTELEGRLRDATSRCAELQSDSARLAALSEELQASSEAAGARAAELALQVAGLEAELKSAGAERVALEEQLATAGRDAAQLSADVAAKTQLMQELRREAAQAHTAAQAAAVDAQAAVERLESQCSSVESEKAAALQQAAELQGTVDQLRQEVQEARGRGTPHGEGAKTVSRLALEKIRKLQLEQEEQAGEAEEKVAQAKATLEETQAALEAKSAELAALQAQLQAATSDAGSTQQRLQSRIGELEAGLAAAEAAKSAVQLSVEDLQTRLQQLGDSAAAKQADLDASLAALSAELDASNTAKEASARELASVNMRLEIATQEAQVQMQSLQAQANEAEAGRAAAVEARSEAEARLAALSDELAAACSDLEAAKHTGTPKGEGAKEVSRMAFQRIRELQSAVEDAQLLVAARDQRVAELEAHVESKGQAAQVAETEQRRLQVECEGLRSSVDGYRDSESQFLAEILGLTDQRKSLHSEVTSLSGEVESLQVTLGIVRHEANSASRALEEAQKQKQALQEDLQRSLSALQAQCTELREGKEAAEVQAAELGAAVQELQASLSSTTAQLEDLRSEFAAFQAASEATAGNLQQRLAAAEAQREMLEAAHSNATSKAQRLATDLAESRALGTPQGNAAKTTVKLAFEKIRGLQQDLEEKHREVKALEAQLDAQQDIAAQLAAELSEEREAIVQAAATKQQLEADLSVAQQQLAEEAEALNAARAQEAQLEAAVQKAGADAARADRDAAARLAEVEAAQAVAAAGLAAAASEAKAGRKRVAALKQELSAAQASFEMRLADTATEGTNWQAAKFQYESNIMQLREASEAEAVARRAVEADKQAAQVEVDRLSGKIGGLNEEIDSLRDTVSHLGESLANALAMGPDAADEKSEMEWMGMIAEARGERDAMAAAVAEAEHRADTLSSQLSAALSDLEGAKMQGTPGGAAAKQVAKLSMQKLRELQSRVAELEEAAAAADTQSTQLSASLDAAQGKLAGAKAEAAARAAEASGLAERMAQQASDMQLLQIKAQEEEEGRRTATTQVQALEKALAASRNEASALVQLRSAAESDAAARLAPLQVRGQAGGMLALLPLLQVLYFVIRILLWLASGLEREEVRRLAAQLATVSAIREAAERRANEAGVALAAAQQLWSVREQLEAREQELRDSQQERQGLLAEVSRLSSELSLRDRQLEEQRALLKSVAEALEGQKQANKVGKQLHAQRSAELAKAAEQAGVRTSQLEREAEELRSQAAHAAALERQNRELAARLLAAEAASAQARTAESSARQAAEAAGRRLEAQASQRETELSNSLKRANQDMQGVETRCDAAHKQLATVQQELAVVEGDFEVQRRQKHAAEVAALVALSMVVLGGAAAVAVCRGN</sequence>
<proteinExistence type="predicted"/>
<evidence type="ECO:0000313" key="5">
    <source>
        <dbReference type="Proteomes" id="UP001055712"/>
    </source>
</evidence>
<reference evidence="4" key="2">
    <citation type="submission" date="2020-11" db="EMBL/GenBank/DDBJ databases">
        <authorList>
            <person name="Cecchin M."/>
            <person name="Marcolungo L."/>
            <person name="Rossato M."/>
            <person name="Girolomoni L."/>
            <person name="Cosentino E."/>
            <person name="Cuine S."/>
            <person name="Li-Beisson Y."/>
            <person name="Delledonne M."/>
            <person name="Ballottari M."/>
        </authorList>
    </citation>
    <scope>NUCLEOTIDE SEQUENCE</scope>
    <source>
        <strain evidence="4">211/11P</strain>
        <tissue evidence="4">Whole cell</tissue>
    </source>
</reference>
<feature type="compositionally biased region" description="Low complexity" evidence="2">
    <location>
        <begin position="1912"/>
        <end position="1923"/>
    </location>
</feature>
<feature type="coiled-coil region" evidence="1">
    <location>
        <begin position="1583"/>
        <end position="1610"/>
    </location>
</feature>
<evidence type="ECO:0000256" key="3">
    <source>
        <dbReference type="SAM" id="Phobius"/>
    </source>
</evidence>
<feature type="coiled-coil region" evidence="1">
    <location>
        <begin position="951"/>
        <end position="1013"/>
    </location>
</feature>
<reference evidence="4" key="1">
    <citation type="journal article" date="2019" name="Plant J.">
        <title>Chlorella vulgaris genome assembly and annotation reveals the molecular basis for metabolic acclimation to high light conditions.</title>
        <authorList>
            <person name="Cecchin M."/>
            <person name="Marcolungo L."/>
            <person name="Rossato M."/>
            <person name="Girolomoni L."/>
            <person name="Cosentino E."/>
            <person name="Cuine S."/>
            <person name="Li-Beisson Y."/>
            <person name="Delledonne M."/>
            <person name="Ballottari M."/>
        </authorList>
    </citation>
    <scope>NUCLEOTIDE SEQUENCE</scope>
    <source>
        <strain evidence="4">211/11P</strain>
    </source>
</reference>
<feature type="coiled-coil region" evidence="1">
    <location>
        <begin position="1130"/>
        <end position="1249"/>
    </location>
</feature>
<dbReference type="PANTHER" id="PTHR18937:SF171">
    <property type="entry name" value="SPORULATION PROTEIN SPO15"/>
    <property type="match status" value="1"/>
</dbReference>
<feature type="transmembrane region" description="Helical" evidence="3">
    <location>
        <begin position="1718"/>
        <end position="1739"/>
    </location>
</feature>
<feature type="coiled-coil region" evidence="1">
    <location>
        <begin position="1465"/>
        <end position="1499"/>
    </location>
</feature>
<keyword evidence="1" id="KW-0175">Coiled coil</keyword>
<name>A0A9D4TVT5_CHLVU</name>